<dbReference type="InterPro" id="IPR003692">
    <property type="entry name" value="Hydantoinase_B"/>
</dbReference>
<reference evidence="2" key="1">
    <citation type="journal article" date="2021" name="Open Biol.">
        <title>Shared evolutionary footprints suggest mitochondrial oxidative damage underlies multiple complex I losses in fungi.</title>
        <authorList>
            <person name="Schikora-Tamarit M.A."/>
            <person name="Marcet-Houben M."/>
            <person name="Nosek J."/>
            <person name="Gabaldon T."/>
        </authorList>
    </citation>
    <scope>NUCLEOTIDE SEQUENCE</scope>
    <source>
        <strain evidence="2">CBS2887</strain>
    </source>
</reference>
<dbReference type="EMBL" id="JAEUBG010002417">
    <property type="protein sequence ID" value="KAH3684543.1"/>
    <property type="molecule type" value="Genomic_DNA"/>
</dbReference>
<dbReference type="PANTHER" id="PTHR11365">
    <property type="entry name" value="5-OXOPROLINASE RELATED"/>
    <property type="match status" value="1"/>
</dbReference>
<proteinExistence type="predicted"/>
<dbReference type="PANTHER" id="PTHR11365:SF2">
    <property type="entry name" value="5-OXOPROLINASE"/>
    <property type="match status" value="1"/>
</dbReference>
<dbReference type="GO" id="GO:0017168">
    <property type="term" value="F:5-oxoprolinase (ATP-hydrolyzing) activity"/>
    <property type="evidence" value="ECO:0007669"/>
    <property type="project" value="TreeGrafter"/>
</dbReference>
<organism evidence="2 3">
    <name type="scientific">Wickerhamomyces pijperi</name>
    <name type="common">Yeast</name>
    <name type="synonym">Pichia pijperi</name>
    <dbReference type="NCBI Taxonomy" id="599730"/>
    <lineage>
        <taxon>Eukaryota</taxon>
        <taxon>Fungi</taxon>
        <taxon>Dikarya</taxon>
        <taxon>Ascomycota</taxon>
        <taxon>Saccharomycotina</taxon>
        <taxon>Saccharomycetes</taxon>
        <taxon>Phaffomycetales</taxon>
        <taxon>Wickerhamomycetaceae</taxon>
        <taxon>Wickerhamomyces</taxon>
    </lineage>
</organism>
<keyword evidence="3" id="KW-1185">Reference proteome</keyword>
<reference evidence="2" key="2">
    <citation type="submission" date="2021-01" db="EMBL/GenBank/DDBJ databases">
        <authorList>
            <person name="Schikora-Tamarit M.A."/>
        </authorList>
    </citation>
    <scope>NUCLEOTIDE SEQUENCE</scope>
    <source>
        <strain evidence="2">CBS2887</strain>
    </source>
</reference>
<dbReference type="Pfam" id="PF02538">
    <property type="entry name" value="Hydantoinase_B"/>
    <property type="match status" value="1"/>
</dbReference>
<evidence type="ECO:0000259" key="1">
    <source>
        <dbReference type="Pfam" id="PF02538"/>
    </source>
</evidence>
<sequence>PGSYAISLKNHLYVKTDLSLTGAIVSSSAAAAGVEEELTVDPITLSIFSHKFMDIAEQMGTQLRNTSVSTNVKERLDFSCALFNNKGDLVANAPYIPVHLGSMSTCIKKQIDLWGDQLRPGDVLVTNHPENGGTHLPDITVITPAFHEGKIIFYVASRCHHSDIGGSKKGSMPPNSKELWEEGAVIHSELLVRDGVFNEERMVELFLTEPAKYPGCSGSRRISDNLSDLKSQVSSNQKGIQIIERMIDENSLRVTMFYMNAIQANAALSVRTKLLEIRDRFQKDVFEMTDFMDDGSRIQLKITIDATGSAVFDFNGTSPQMYGNLNAPEAITFSAIIYCLRCLVSEDIPLNQGCLDPVQVLIPKGSLLSPLSGAAVVAGNVMTSQRVTDTVLKAFKIQADSQGDCNNLTFGYGGHDAETGEYIQGFGYYETIAGGHGAGVLNGKGFHGTSGVHTNMTNTRMTDVEVFEKRYPVILRDFAIREGSGGEGKFHGGDGVVRDIQFTKPLEVSILSERRVNQPQGLEGGENGARGLNHWVKKDGTVINIGGKNTVDMSIGDRVVIYTPGGAGYGECEK</sequence>
<dbReference type="AlphaFoldDB" id="A0A9P8TM02"/>
<dbReference type="InterPro" id="IPR045079">
    <property type="entry name" value="Oxoprolinase-like"/>
</dbReference>
<dbReference type="GO" id="GO:0005829">
    <property type="term" value="C:cytosol"/>
    <property type="evidence" value="ECO:0007669"/>
    <property type="project" value="TreeGrafter"/>
</dbReference>
<protein>
    <recommendedName>
        <fullName evidence="1">Hydantoinase B/oxoprolinase domain-containing protein</fullName>
    </recommendedName>
</protein>
<gene>
    <name evidence="2" type="ORF">WICPIJ_004493</name>
</gene>
<evidence type="ECO:0000313" key="3">
    <source>
        <dbReference type="Proteomes" id="UP000774326"/>
    </source>
</evidence>
<name>A0A9P8TM02_WICPI</name>
<dbReference type="GO" id="GO:0006749">
    <property type="term" value="P:glutathione metabolic process"/>
    <property type="evidence" value="ECO:0007669"/>
    <property type="project" value="TreeGrafter"/>
</dbReference>
<accession>A0A9P8TM02</accession>
<dbReference type="OrthoDB" id="3643at2759"/>
<evidence type="ECO:0000313" key="2">
    <source>
        <dbReference type="EMBL" id="KAH3684543.1"/>
    </source>
</evidence>
<feature type="non-terminal residue" evidence="2">
    <location>
        <position position="1"/>
    </location>
</feature>
<comment type="caution">
    <text evidence="2">The sequence shown here is derived from an EMBL/GenBank/DDBJ whole genome shotgun (WGS) entry which is preliminary data.</text>
</comment>
<dbReference type="Proteomes" id="UP000774326">
    <property type="component" value="Unassembled WGS sequence"/>
</dbReference>
<feature type="domain" description="Hydantoinase B/oxoprolinase" evidence="1">
    <location>
        <begin position="41"/>
        <end position="571"/>
    </location>
</feature>